<dbReference type="EC" id="2.1.1.166" evidence="5"/>
<feature type="binding site" evidence="5">
    <location>
        <position position="54"/>
    </location>
    <ligand>
        <name>S-adenosyl-L-methionine</name>
        <dbReference type="ChEBI" id="CHEBI:59789"/>
    </ligand>
</feature>
<dbReference type="AlphaFoldDB" id="A0A1J5U1C7"/>
<comment type="function">
    <text evidence="5">Specifically methylates the uridine in position 2552 of 23S rRNA at the 2'-O position of the ribose in the fully assembled 50S ribosomal subunit.</text>
</comment>
<evidence type="ECO:0000259" key="7">
    <source>
        <dbReference type="Pfam" id="PF01728"/>
    </source>
</evidence>
<dbReference type="PANTHER" id="PTHR10920:SF13">
    <property type="entry name" value="PRE-RRNA 2'-O-RIBOSE RNA METHYLTRANSFERASE FTSJ3"/>
    <property type="match status" value="1"/>
</dbReference>
<comment type="catalytic activity">
    <reaction evidence="5">
        <text>uridine(2552) in 23S rRNA + S-adenosyl-L-methionine = 2'-O-methyluridine(2552) in 23S rRNA + S-adenosyl-L-homocysteine + H(+)</text>
        <dbReference type="Rhea" id="RHEA:42720"/>
        <dbReference type="Rhea" id="RHEA-COMP:10202"/>
        <dbReference type="Rhea" id="RHEA-COMP:10203"/>
        <dbReference type="ChEBI" id="CHEBI:15378"/>
        <dbReference type="ChEBI" id="CHEBI:57856"/>
        <dbReference type="ChEBI" id="CHEBI:59789"/>
        <dbReference type="ChEBI" id="CHEBI:65315"/>
        <dbReference type="ChEBI" id="CHEBI:74478"/>
        <dbReference type="EC" id="2.1.1.166"/>
    </reaction>
</comment>
<gene>
    <name evidence="5" type="primary">rlmE</name>
    <name evidence="8" type="ORF">BET99_00900</name>
</gene>
<dbReference type="InterPro" id="IPR050082">
    <property type="entry name" value="RNA_methyltr_RlmE"/>
</dbReference>
<evidence type="ECO:0000313" key="9">
    <source>
        <dbReference type="Proteomes" id="UP000183615"/>
    </source>
</evidence>
<proteinExistence type="inferred from homology"/>
<dbReference type="SUPFAM" id="SSF53335">
    <property type="entry name" value="S-adenosyl-L-methionine-dependent methyltransferases"/>
    <property type="match status" value="1"/>
</dbReference>
<comment type="subcellular location">
    <subcellularLocation>
        <location evidence="5">Cytoplasm</location>
    </subcellularLocation>
</comment>
<feature type="binding site" evidence="5">
    <location>
        <position position="90"/>
    </location>
    <ligand>
        <name>S-adenosyl-L-methionine</name>
        <dbReference type="ChEBI" id="CHEBI:59789"/>
    </ligand>
</feature>
<keyword evidence="5" id="KW-0963">Cytoplasm</keyword>
<dbReference type="Pfam" id="PF01728">
    <property type="entry name" value="FtsJ"/>
    <property type="match status" value="1"/>
</dbReference>
<dbReference type="GO" id="GO:0005737">
    <property type="term" value="C:cytoplasm"/>
    <property type="evidence" value="ECO:0007669"/>
    <property type="project" value="UniProtKB-SubCell"/>
</dbReference>
<keyword evidence="3 5" id="KW-0808">Transferase</keyword>
<accession>A0A1J5U1C7</accession>
<evidence type="ECO:0000256" key="2">
    <source>
        <dbReference type="ARBA" id="ARBA00022603"/>
    </source>
</evidence>
<protein>
    <recommendedName>
        <fullName evidence="5">Ribosomal RNA large subunit methyltransferase E</fullName>
        <ecNumber evidence="5">2.1.1.166</ecNumber>
    </recommendedName>
    <alternativeName>
        <fullName evidence="5">23S rRNA Um2552 methyltransferase</fullName>
    </alternativeName>
    <alternativeName>
        <fullName evidence="5">rRNA (uridine-2'-O-)-methyltransferase</fullName>
    </alternativeName>
</protein>
<feature type="binding site" evidence="5">
    <location>
        <position position="74"/>
    </location>
    <ligand>
        <name>S-adenosyl-L-methionine</name>
        <dbReference type="ChEBI" id="CHEBI:59789"/>
    </ligand>
</feature>
<reference evidence="8 9" key="1">
    <citation type="submission" date="2016-08" db="EMBL/GenBank/DDBJ databases">
        <title>New Insights into Marine Group III Euryarchaeota, from dark to light.</title>
        <authorList>
            <person name="Haro-Moreno J.M."/>
            <person name="Rodriguez-Valera F."/>
            <person name="Lopez-Garcia P."/>
            <person name="Moreira D."/>
            <person name="Martin-Cuadrado A.B."/>
        </authorList>
    </citation>
    <scope>NUCLEOTIDE SEQUENCE [LARGE SCALE GENOMIC DNA]</scope>
    <source>
        <strain evidence="8">CG-Epi2</strain>
    </source>
</reference>
<evidence type="ECO:0000256" key="4">
    <source>
        <dbReference type="ARBA" id="ARBA00022691"/>
    </source>
</evidence>
<feature type="binding site" evidence="5">
    <location>
        <position position="113"/>
    </location>
    <ligand>
        <name>S-adenosyl-L-methionine</name>
        <dbReference type="ChEBI" id="CHEBI:59789"/>
    </ligand>
</feature>
<feature type="domain" description="Ribosomal RNA methyltransferase FtsJ" evidence="7">
    <location>
        <begin position="22"/>
        <end position="194"/>
    </location>
</feature>
<dbReference type="InterPro" id="IPR029063">
    <property type="entry name" value="SAM-dependent_MTases_sf"/>
</dbReference>
<keyword evidence="2 5" id="KW-0489">Methyltransferase</keyword>
<keyword evidence="4 5" id="KW-0949">S-adenosyl-L-methionine</keyword>
<evidence type="ECO:0000313" key="8">
    <source>
        <dbReference type="EMBL" id="OIR22573.1"/>
    </source>
</evidence>
<name>A0A1J5U1C7_9ARCH</name>
<dbReference type="HAMAP" id="MF_01547">
    <property type="entry name" value="RNA_methyltr_E"/>
    <property type="match status" value="1"/>
</dbReference>
<organism evidence="8 9">
    <name type="scientific">Marine Group III euryarchaeote CG-Epi2</name>
    <dbReference type="NCBI Taxonomy" id="1888996"/>
    <lineage>
        <taxon>Archaea</taxon>
        <taxon>Methanobacteriati</taxon>
        <taxon>Thermoplasmatota</taxon>
        <taxon>Thermoplasmata</taxon>
        <taxon>Candidatus Thermoprofundales</taxon>
    </lineage>
</organism>
<dbReference type="InterPro" id="IPR002877">
    <property type="entry name" value="RNA_MeTrfase_FtsJ_dom"/>
</dbReference>
<evidence type="ECO:0000256" key="5">
    <source>
        <dbReference type="HAMAP-Rule" id="MF_01547"/>
    </source>
</evidence>
<feature type="binding site" evidence="5">
    <location>
        <position position="56"/>
    </location>
    <ligand>
        <name>S-adenosyl-L-methionine</name>
        <dbReference type="ChEBI" id="CHEBI:59789"/>
    </ligand>
</feature>
<comment type="caution">
    <text evidence="8">The sequence shown here is derived from an EMBL/GenBank/DDBJ whole genome shotgun (WGS) entry which is preliminary data.</text>
</comment>
<dbReference type="Proteomes" id="UP000183615">
    <property type="component" value="Unassembled WGS sequence"/>
</dbReference>
<keyword evidence="1 5" id="KW-0698">rRNA processing</keyword>
<sequence>MPGQGRQGRTDAFQRKARREGYRARSAYKLMDIQKRSKIFRKGSIVLDLGAAPGGWSQVALEFMEEEGKLVGVDLQHILPLKGATFIQGDLRDKDIREELQKLIPKADVVISDMSPNLSGTYSIDQARSVELSSLALEIAAERNAQSFVVKVFEGSDFQEFRKAVKAEFGSVRTLSPEASRKQSSEVYLIAKRKYR</sequence>
<dbReference type="PANTHER" id="PTHR10920">
    <property type="entry name" value="RIBOSOMAL RNA METHYLTRANSFERASE"/>
    <property type="match status" value="1"/>
</dbReference>
<dbReference type="InterPro" id="IPR015507">
    <property type="entry name" value="rRNA-MeTfrase_E"/>
</dbReference>
<evidence type="ECO:0000256" key="1">
    <source>
        <dbReference type="ARBA" id="ARBA00022552"/>
    </source>
</evidence>
<dbReference type="PIRSF" id="PIRSF005461">
    <property type="entry name" value="23S_rRNA_mtase"/>
    <property type="match status" value="1"/>
</dbReference>
<dbReference type="GO" id="GO:0008650">
    <property type="term" value="F:rRNA (uridine-2'-O-)-methyltransferase activity"/>
    <property type="evidence" value="ECO:0007669"/>
    <property type="project" value="UniProtKB-UniRule"/>
</dbReference>
<evidence type="ECO:0000256" key="6">
    <source>
        <dbReference type="PIRSR" id="PIRSR005461-1"/>
    </source>
</evidence>
<feature type="active site" description="Proton acceptor" evidence="5 6">
    <location>
        <position position="151"/>
    </location>
</feature>
<comment type="similarity">
    <text evidence="5">Belongs to the class I-like SAM-binding methyltransferase superfamily. RNA methyltransferase RlmE family.</text>
</comment>
<dbReference type="Gene3D" id="3.40.50.150">
    <property type="entry name" value="Vaccinia Virus protein VP39"/>
    <property type="match status" value="1"/>
</dbReference>
<evidence type="ECO:0000256" key="3">
    <source>
        <dbReference type="ARBA" id="ARBA00022679"/>
    </source>
</evidence>
<dbReference type="EMBL" id="MIYZ01000012">
    <property type="protein sequence ID" value="OIR22573.1"/>
    <property type="molecule type" value="Genomic_DNA"/>
</dbReference>